<gene>
    <name evidence="1" type="ORF">J2045_000758</name>
</gene>
<keyword evidence="2" id="KW-1185">Reference proteome</keyword>
<dbReference type="PANTHER" id="PTHR30441:SF4">
    <property type="entry name" value="PROTEIN ASMA"/>
    <property type="match status" value="1"/>
</dbReference>
<proteinExistence type="predicted"/>
<dbReference type="PANTHER" id="PTHR30441">
    <property type="entry name" value="DUF748 DOMAIN-CONTAINING PROTEIN"/>
    <property type="match status" value="1"/>
</dbReference>
<dbReference type="EMBL" id="JAUSUW010000002">
    <property type="protein sequence ID" value="MDQ0419745.1"/>
    <property type="molecule type" value="Genomic_DNA"/>
</dbReference>
<name>A0ABU0G332_9HYPH</name>
<dbReference type="InterPro" id="IPR052894">
    <property type="entry name" value="AsmA-related"/>
</dbReference>
<comment type="caution">
    <text evidence="1">The sequence shown here is derived from an EMBL/GenBank/DDBJ whole genome shotgun (WGS) entry which is preliminary data.</text>
</comment>
<dbReference type="RefSeq" id="WP_307369569.1">
    <property type="nucleotide sequence ID" value="NZ_JAUSUW010000002.1"/>
</dbReference>
<sequence length="602" mass="63985">MIRLGLSLIALILVLFFALRLTAPYLISSSVVRSAIAASIAEWTGHDVSIDDVPEVRFWPEPEVTLTGVTVSRTIGGERQILGEIDRLSARFGLLSSLRGKPDFSAFRFERPRIRIWRGADGRLDWTNQGRLSEAVRAALARTQNTLPAPEATDAEIGSVDVVDGEIIVVDRGSGHHVALNAVSARIEWPELSAPLSGKASFQLNDRPVTLSLQTPTPLLLIGGEDSQINLSTSVSGINGAIDGLVNTRHSSIVAADIDIQVADVPQTSASLGVRLAGTERWRSASLKASVTDAGQEWQFEGLRVEINDSRGDGILTLKKRPDGKPLLSGTLALDHLEIGDLLQALSIDVGDRANVRLPSLTGWVDVDMRLSASTAAFQAFRLTDLGASLVGRGDALTLVIGDTRFLGGMFSARLSGSGEGFDRGAQLSVMMEKVDLASLMSGFAIEGPSLKGTGTLTLDAKLVGTGWRQNVEAMSGKLEIAADNGEILGFDTEGLRRLSADRAYFQLSAAGSGGFDYRSFDMSLRFSDGSAEVEKARIVGDSETLLLSGIVPYSRKALALTGELSDTAAEPGTTIPLRFFIGGGWSDPVISPIPPVPVAGQ</sequence>
<evidence type="ECO:0000313" key="1">
    <source>
        <dbReference type="EMBL" id="MDQ0419745.1"/>
    </source>
</evidence>
<organism evidence="1 2">
    <name type="scientific">Peteryoungia aggregata LMG 23059</name>
    <dbReference type="NCBI Taxonomy" id="1368425"/>
    <lineage>
        <taxon>Bacteria</taxon>
        <taxon>Pseudomonadati</taxon>
        <taxon>Pseudomonadota</taxon>
        <taxon>Alphaproteobacteria</taxon>
        <taxon>Hyphomicrobiales</taxon>
        <taxon>Rhizobiaceae</taxon>
        <taxon>Peteryoungia</taxon>
    </lineage>
</organism>
<protein>
    <submittedName>
        <fullName evidence="1">AsmA protein</fullName>
    </submittedName>
</protein>
<evidence type="ECO:0000313" key="2">
    <source>
        <dbReference type="Proteomes" id="UP001238496"/>
    </source>
</evidence>
<reference evidence="1 2" key="1">
    <citation type="submission" date="2023-07" db="EMBL/GenBank/DDBJ databases">
        <title>Genomic Encyclopedia of Type Strains, Phase IV (KMG-IV): sequencing the most valuable type-strain genomes for metagenomic binning, comparative biology and taxonomic classification.</title>
        <authorList>
            <person name="Goeker M."/>
        </authorList>
    </citation>
    <scope>NUCLEOTIDE SEQUENCE [LARGE SCALE GENOMIC DNA]</scope>
    <source>
        <strain evidence="1 2">DSM 1111</strain>
    </source>
</reference>
<dbReference type="Proteomes" id="UP001238496">
    <property type="component" value="Unassembled WGS sequence"/>
</dbReference>
<accession>A0ABU0G332</accession>